<keyword evidence="2" id="KW-0812">Transmembrane</keyword>
<keyword evidence="2" id="KW-0472">Membrane</keyword>
<dbReference type="AlphaFoldDB" id="A0A7W9MZV6"/>
<sequence>MPPNSEDRPLARGLGRAAGRAARSFQESQRADDARLRAERARLAAEDEERLSRRREDRERGLAERDAVESDAGLVHPLLRIARMYWLALTVVLAAVAGAFVWNGMRARESGEPVVDPLTGIESVGVLGGATGQFTMGVTVALFAAAALWGWIGLLRRRRSAIGTLTFIALLLAAPAFLRANGLLIVLAVIMLVGAALLWLPPVRSRLRR</sequence>
<reference evidence="3 4" key="1">
    <citation type="submission" date="2020-08" db="EMBL/GenBank/DDBJ databases">
        <title>Sequencing the genomes of 1000 actinobacteria strains.</title>
        <authorList>
            <person name="Klenk H.-P."/>
        </authorList>
    </citation>
    <scope>NUCLEOTIDE SEQUENCE [LARGE SCALE GENOMIC DNA]</scope>
    <source>
        <strain evidence="3 4">DSM 17945</strain>
    </source>
</reference>
<feature type="transmembrane region" description="Helical" evidence="2">
    <location>
        <begin position="161"/>
        <end position="178"/>
    </location>
</feature>
<organism evidence="3 4">
    <name type="scientific">Micrococcus endophyticus</name>
    <dbReference type="NCBI Taxonomy" id="455343"/>
    <lineage>
        <taxon>Bacteria</taxon>
        <taxon>Bacillati</taxon>
        <taxon>Actinomycetota</taxon>
        <taxon>Actinomycetes</taxon>
        <taxon>Micrococcales</taxon>
        <taxon>Micrococcaceae</taxon>
        <taxon>Micrococcus</taxon>
    </lineage>
</organism>
<evidence type="ECO:0000256" key="1">
    <source>
        <dbReference type="SAM" id="MobiDB-lite"/>
    </source>
</evidence>
<evidence type="ECO:0000313" key="4">
    <source>
        <dbReference type="Proteomes" id="UP000567246"/>
    </source>
</evidence>
<keyword evidence="4" id="KW-1185">Reference proteome</keyword>
<proteinExistence type="predicted"/>
<dbReference type="Proteomes" id="UP000567246">
    <property type="component" value="Unassembled WGS sequence"/>
</dbReference>
<evidence type="ECO:0000313" key="3">
    <source>
        <dbReference type="EMBL" id="MBB5847546.1"/>
    </source>
</evidence>
<gene>
    <name evidence="3" type="ORF">HDA33_000110</name>
</gene>
<feature type="transmembrane region" description="Helical" evidence="2">
    <location>
        <begin position="134"/>
        <end position="154"/>
    </location>
</feature>
<accession>A0A7W9MZV6</accession>
<name>A0A7W9MZV6_9MICC</name>
<dbReference type="InterPro" id="IPR036259">
    <property type="entry name" value="MFS_trans_sf"/>
</dbReference>
<keyword evidence="2" id="KW-1133">Transmembrane helix</keyword>
<feature type="region of interest" description="Disordered" evidence="1">
    <location>
        <begin position="1"/>
        <end position="33"/>
    </location>
</feature>
<comment type="caution">
    <text evidence="3">The sequence shown here is derived from an EMBL/GenBank/DDBJ whole genome shotgun (WGS) entry which is preliminary data.</text>
</comment>
<evidence type="ECO:0000256" key="2">
    <source>
        <dbReference type="SAM" id="Phobius"/>
    </source>
</evidence>
<dbReference type="EMBL" id="JACHMW010000001">
    <property type="protein sequence ID" value="MBB5847546.1"/>
    <property type="molecule type" value="Genomic_DNA"/>
</dbReference>
<feature type="compositionally biased region" description="Low complexity" evidence="1">
    <location>
        <begin position="11"/>
        <end position="23"/>
    </location>
</feature>
<feature type="compositionally biased region" description="Basic and acidic residues" evidence="1">
    <location>
        <begin position="1"/>
        <end position="10"/>
    </location>
</feature>
<dbReference type="SUPFAM" id="SSF103473">
    <property type="entry name" value="MFS general substrate transporter"/>
    <property type="match status" value="1"/>
</dbReference>
<feature type="transmembrane region" description="Helical" evidence="2">
    <location>
        <begin position="84"/>
        <end position="102"/>
    </location>
</feature>
<feature type="transmembrane region" description="Helical" evidence="2">
    <location>
        <begin position="184"/>
        <end position="203"/>
    </location>
</feature>
<protein>
    <submittedName>
        <fullName evidence="3">Uncharacterized membrane protein YhaH (DUF805 family)</fullName>
    </submittedName>
</protein>
<dbReference type="RefSeq" id="WP_184169789.1">
    <property type="nucleotide sequence ID" value="NZ_BAABAG010000002.1"/>
</dbReference>